<evidence type="ECO:0000259" key="1">
    <source>
        <dbReference type="Pfam" id="PF13456"/>
    </source>
</evidence>
<reference evidence="2" key="1">
    <citation type="submission" date="2022-08" db="EMBL/GenBank/DDBJ databases">
        <authorList>
            <person name="Marques A."/>
        </authorList>
    </citation>
    <scope>NUCLEOTIDE SEQUENCE</scope>
    <source>
        <strain evidence="2">RhyPub2mFocal</strain>
        <tissue evidence="2">Leaves</tissue>
    </source>
</reference>
<dbReference type="Gene3D" id="3.30.420.10">
    <property type="entry name" value="Ribonuclease H-like superfamily/Ribonuclease H"/>
    <property type="match status" value="1"/>
</dbReference>
<organism evidence="2 3">
    <name type="scientific">Rhynchospora pubera</name>
    <dbReference type="NCBI Taxonomy" id="906938"/>
    <lineage>
        <taxon>Eukaryota</taxon>
        <taxon>Viridiplantae</taxon>
        <taxon>Streptophyta</taxon>
        <taxon>Embryophyta</taxon>
        <taxon>Tracheophyta</taxon>
        <taxon>Spermatophyta</taxon>
        <taxon>Magnoliopsida</taxon>
        <taxon>Liliopsida</taxon>
        <taxon>Poales</taxon>
        <taxon>Cyperaceae</taxon>
        <taxon>Cyperoideae</taxon>
        <taxon>Rhynchosporeae</taxon>
        <taxon>Rhynchospora</taxon>
    </lineage>
</organism>
<dbReference type="EMBL" id="JAMFTS010000002">
    <property type="protein sequence ID" value="KAJ4793735.1"/>
    <property type="molecule type" value="Genomic_DNA"/>
</dbReference>
<keyword evidence="3" id="KW-1185">Reference proteome</keyword>
<dbReference type="Proteomes" id="UP001140206">
    <property type="component" value="Chromosome 2"/>
</dbReference>
<sequence>MWELWKSRNEVVLQHKNFDPIEVKRKVDRWMATARESDDRVNVQSAREGMREMYCFDPSHFQIISDGSWDTTNRAGIAFVIYQGGYIWRIGYSFYELHDPFHAEVLAVKEALLHFQAQMTEERQERLQVFIDCERLVTMVNVEDTDDLPSWRAKEDVVQLINLIKRSPQTITLDLVRREAVQQAHCLANWARRTGARYQGHFAGSDNHGGNIQTTLDQAFFQRVQEAPP</sequence>
<gene>
    <name evidence="2" type="ORF">LUZ62_044981</name>
</gene>
<evidence type="ECO:0000313" key="2">
    <source>
        <dbReference type="EMBL" id="KAJ4793735.1"/>
    </source>
</evidence>
<dbReference type="AlphaFoldDB" id="A0AAV8FNL7"/>
<name>A0AAV8FNL7_9POAL</name>
<proteinExistence type="predicted"/>
<feature type="domain" description="RNase H type-1" evidence="1">
    <location>
        <begin position="66"/>
        <end position="191"/>
    </location>
</feature>
<dbReference type="SUPFAM" id="SSF53098">
    <property type="entry name" value="Ribonuclease H-like"/>
    <property type="match status" value="1"/>
</dbReference>
<dbReference type="CDD" id="cd06222">
    <property type="entry name" value="RNase_H_like"/>
    <property type="match status" value="1"/>
</dbReference>
<dbReference type="InterPro" id="IPR036397">
    <property type="entry name" value="RNaseH_sf"/>
</dbReference>
<evidence type="ECO:0000313" key="3">
    <source>
        <dbReference type="Proteomes" id="UP001140206"/>
    </source>
</evidence>
<dbReference type="GO" id="GO:0004523">
    <property type="term" value="F:RNA-DNA hybrid ribonuclease activity"/>
    <property type="evidence" value="ECO:0007669"/>
    <property type="project" value="InterPro"/>
</dbReference>
<dbReference type="GO" id="GO:0003676">
    <property type="term" value="F:nucleic acid binding"/>
    <property type="evidence" value="ECO:0007669"/>
    <property type="project" value="InterPro"/>
</dbReference>
<accession>A0AAV8FNL7</accession>
<dbReference type="InterPro" id="IPR002156">
    <property type="entry name" value="RNaseH_domain"/>
</dbReference>
<protein>
    <recommendedName>
        <fullName evidence="1">RNase H type-1 domain-containing protein</fullName>
    </recommendedName>
</protein>
<dbReference type="InterPro" id="IPR012337">
    <property type="entry name" value="RNaseH-like_sf"/>
</dbReference>
<dbReference type="Pfam" id="PF13456">
    <property type="entry name" value="RVT_3"/>
    <property type="match status" value="1"/>
</dbReference>
<comment type="caution">
    <text evidence="2">The sequence shown here is derived from an EMBL/GenBank/DDBJ whole genome shotgun (WGS) entry which is preliminary data.</text>
</comment>
<dbReference type="InterPro" id="IPR044730">
    <property type="entry name" value="RNase_H-like_dom_plant"/>
</dbReference>